<reference evidence="2" key="1">
    <citation type="journal article" date="2022" name="Mol. Ecol. Resour.">
        <title>The genomes of chicory, endive, great burdock and yacon provide insights into Asteraceae palaeo-polyploidization history and plant inulin production.</title>
        <authorList>
            <person name="Fan W."/>
            <person name="Wang S."/>
            <person name="Wang H."/>
            <person name="Wang A."/>
            <person name="Jiang F."/>
            <person name="Liu H."/>
            <person name="Zhao H."/>
            <person name="Xu D."/>
            <person name="Zhang Y."/>
        </authorList>
    </citation>
    <scope>NUCLEOTIDE SEQUENCE [LARGE SCALE GENOMIC DNA]</scope>
    <source>
        <strain evidence="2">cv. Punajuju</strain>
    </source>
</reference>
<dbReference type="Proteomes" id="UP001055811">
    <property type="component" value="Linkage Group LG01"/>
</dbReference>
<evidence type="ECO:0000313" key="1">
    <source>
        <dbReference type="EMBL" id="KAI3788028.1"/>
    </source>
</evidence>
<protein>
    <submittedName>
        <fullName evidence="1">Uncharacterized protein</fullName>
    </submittedName>
</protein>
<evidence type="ECO:0000313" key="2">
    <source>
        <dbReference type="Proteomes" id="UP001055811"/>
    </source>
</evidence>
<keyword evidence="2" id="KW-1185">Reference proteome</keyword>
<sequence length="409" mass="44906">MRKKHKTNTEKEYREKPQQQKFERYKDRKPNMCTVAISNSPVFSPSSRVSSSIFCKSSPDSLTLTHSPTASSSSPKSSFKFRLQKPPPPTSGLIRASNDDGPTSCSSTSPTFLKRKRPTRLAIPIAPLSFSADQSTPCAAAEDRWKEVEVEGEVYSVYCKRGKREVMEDRFKAQVELCGENKQAFFGVFDGHGGPKAAEFAAENLGNNIQNELEKRGEVEIVEAIKQGYLNTDSEFLKQEQRGGACCVTAIITSGNVAVSNAGDCRAVVSRGGAAEALTSDHRPSRPDEKLRIESLGGYVDSRRGVDRVLGSLAVSRGIGDRSLKQWITAEPETQNFKIIPEFEFLIMASDGLWDKVSNQEAVDIARPFCASVDKMEAISACKKLVEISASRGSVDDTSVMIIHLGRFC</sequence>
<gene>
    <name evidence="1" type="ORF">L2E82_00628</name>
</gene>
<name>A0ACB9GY70_CICIN</name>
<accession>A0ACB9GY70</accession>
<comment type="caution">
    <text evidence="1">The sequence shown here is derived from an EMBL/GenBank/DDBJ whole genome shotgun (WGS) entry which is preliminary data.</text>
</comment>
<reference evidence="1 2" key="2">
    <citation type="journal article" date="2022" name="Mol. Ecol. Resour.">
        <title>The genomes of chicory, endive, great burdock and yacon provide insights into Asteraceae paleo-polyploidization history and plant inulin production.</title>
        <authorList>
            <person name="Fan W."/>
            <person name="Wang S."/>
            <person name="Wang H."/>
            <person name="Wang A."/>
            <person name="Jiang F."/>
            <person name="Liu H."/>
            <person name="Zhao H."/>
            <person name="Xu D."/>
            <person name="Zhang Y."/>
        </authorList>
    </citation>
    <scope>NUCLEOTIDE SEQUENCE [LARGE SCALE GENOMIC DNA]</scope>
    <source>
        <strain evidence="2">cv. Punajuju</strain>
        <tissue evidence="1">Leaves</tissue>
    </source>
</reference>
<dbReference type="EMBL" id="CM042009">
    <property type="protein sequence ID" value="KAI3788028.1"/>
    <property type="molecule type" value="Genomic_DNA"/>
</dbReference>
<organism evidence="1 2">
    <name type="scientific">Cichorium intybus</name>
    <name type="common">Chicory</name>
    <dbReference type="NCBI Taxonomy" id="13427"/>
    <lineage>
        <taxon>Eukaryota</taxon>
        <taxon>Viridiplantae</taxon>
        <taxon>Streptophyta</taxon>
        <taxon>Embryophyta</taxon>
        <taxon>Tracheophyta</taxon>
        <taxon>Spermatophyta</taxon>
        <taxon>Magnoliopsida</taxon>
        <taxon>eudicotyledons</taxon>
        <taxon>Gunneridae</taxon>
        <taxon>Pentapetalae</taxon>
        <taxon>asterids</taxon>
        <taxon>campanulids</taxon>
        <taxon>Asterales</taxon>
        <taxon>Asteraceae</taxon>
        <taxon>Cichorioideae</taxon>
        <taxon>Cichorieae</taxon>
        <taxon>Cichoriinae</taxon>
        <taxon>Cichorium</taxon>
    </lineage>
</organism>
<proteinExistence type="predicted"/>